<evidence type="ECO:0000313" key="1">
    <source>
        <dbReference type="EMBL" id="PRY29945.1"/>
    </source>
</evidence>
<sequence length="238" mass="25175">MGYAGSIRPVIDRVYVGTRASGRDRVLAVYAERGLTPGFESSFYFGLLARPMPAASFAAATVYGGGDMSAELRQGIAEVDADGTWRLTDRGRTVAGAVQRVLGEVAAERWAPGPPLDSVLPGPPAVPRLADLVGRLLEAGQATGGAAFRAMAPVYEPADASPELRLMTRLGALRHHRADAHRAAWRAAGLTAAQVSALPAGPRRRAVEDDTDRRDEPIYRVLDAGERIELLAGLGALP</sequence>
<keyword evidence="2" id="KW-1185">Reference proteome</keyword>
<dbReference type="AlphaFoldDB" id="A0A2T0S940"/>
<gene>
    <name evidence="1" type="ORF">CLV70_105113</name>
</gene>
<organism evidence="1 2">
    <name type="scientific">Pseudosporangium ferrugineum</name>
    <dbReference type="NCBI Taxonomy" id="439699"/>
    <lineage>
        <taxon>Bacteria</taxon>
        <taxon>Bacillati</taxon>
        <taxon>Actinomycetota</taxon>
        <taxon>Actinomycetes</taxon>
        <taxon>Micromonosporales</taxon>
        <taxon>Micromonosporaceae</taxon>
        <taxon>Pseudosporangium</taxon>
    </lineage>
</organism>
<proteinExistence type="predicted"/>
<evidence type="ECO:0000313" key="2">
    <source>
        <dbReference type="Proteomes" id="UP000239209"/>
    </source>
</evidence>
<accession>A0A2T0S940</accession>
<dbReference type="Proteomes" id="UP000239209">
    <property type="component" value="Unassembled WGS sequence"/>
</dbReference>
<name>A0A2T0S940_9ACTN</name>
<reference evidence="1 2" key="1">
    <citation type="submission" date="2018-03" db="EMBL/GenBank/DDBJ databases">
        <title>Genomic Encyclopedia of Archaeal and Bacterial Type Strains, Phase II (KMG-II): from individual species to whole genera.</title>
        <authorList>
            <person name="Goeker M."/>
        </authorList>
    </citation>
    <scope>NUCLEOTIDE SEQUENCE [LARGE SCALE GENOMIC DNA]</scope>
    <source>
        <strain evidence="1 2">DSM 45348</strain>
    </source>
</reference>
<comment type="caution">
    <text evidence="1">The sequence shown here is derived from an EMBL/GenBank/DDBJ whole genome shotgun (WGS) entry which is preliminary data.</text>
</comment>
<dbReference type="EMBL" id="PVZG01000005">
    <property type="protein sequence ID" value="PRY29945.1"/>
    <property type="molecule type" value="Genomic_DNA"/>
</dbReference>
<dbReference type="OrthoDB" id="3540741at2"/>
<protein>
    <submittedName>
        <fullName evidence="1">Uncharacterized protein</fullName>
    </submittedName>
</protein>
<dbReference type="RefSeq" id="WP_106126628.1">
    <property type="nucleotide sequence ID" value="NZ_PVZG01000005.1"/>
</dbReference>